<evidence type="ECO:0008006" key="3">
    <source>
        <dbReference type="Google" id="ProtNLM"/>
    </source>
</evidence>
<comment type="caution">
    <text evidence="1">The sequence shown here is derived from an EMBL/GenBank/DDBJ whole genome shotgun (WGS) entry which is preliminary data.</text>
</comment>
<reference evidence="1 2" key="1">
    <citation type="submission" date="2019-09" db="EMBL/GenBank/DDBJ databases">
        <title>Taxonomic organization of the family Brucellaceae based on a phylogenomic approach.</title>
        <authorList>
            <person name="Leclercq S."/>
            <person name="Cloeckaert A."/>
            <person name="Zygmunt M.S."/>
        </authorList>
    </citation>
    <scope>NUCLEOTIDE SEQUENCE [LARGE SCALE GENOMIC DNA]</scope>
    <source>
        <strain evidence="1 2">CCUG 34461</strain>
    </source>
</reference>
<dbReference type="Gene3D" id="1.10.3210.10">
    <property type="entry name" value="Hypothetical protein af1432"/>
    <property type="match status" value="1"/>
</dbReference>
<dbReference type="AlphaFoldDB" id="A0A6I0DTR9"/>
<dbReference type="RefSeq" id="WP_151576455.1">
    <property type="nucleotide sequence ID" value="NZ_WBWX01000002.1"/>
</dbReference>
<accession>A0A6I0DTR9</accession>
<name>A0A6I0DTR9_BRUAN</name>
<sequence length="206" mass="22773">MTSEILSFRPDGSVMDLANPLDSDIHWPTIASALSKLARFNGINRGPMLPVAQHCVMGADALANETGDTTLCAYFLLHDAHEALLGDWSRPAVLFLADALYRMHDIPMHRVRDAVEAVKARLDQAIYRKAGLPPSVPFAVKEMDERMLRAETVALFGNNGLKNLAGRELPMPKLTGAIKPWAPMKAEEAWLDRLSRYLGIDWRAAA</sequence>
<protein>
    <recommendedName>
        <fullName evidence="3">HD domain-containing protein</fullName>
    </recommendedName>
</protein>
<dbReference type="Proteomes" id="UP000441102">
    <property type="component" value="Unassembled WGS sequence"/>
</dbReference>
<evidence type="ECO:0000313" key="1">
    <source>
        <dbReference type="EMBL" id="KAB2801660.1"/>
    </source>
</evidence>
<organism evidence="1 2">
    <name type="scientific">Brucella anthropi</name>
    <name type="common">Ochrobactrum anthropi</name>
    <dbReference type="NCBI Taxonomy" id="529"/>
    <lineage>
        <taxon>Bacteria</taxon>
        <taxon>Pseudomonadati</taxon>
        <taxon>Pseudomonadota</taxon>
        <taxon>Alphaproteobacteria</taxon>
        <taxon>Hyphomicrobiales</taxon>
        <taxon>Brucellaceae</taxon>
        <taxon>Brucella/Ochrobactrum group</taxon>
        <taxon>Brucella</taxon>
    </lineage>
</organism>
<dbReference type="EMBL" id="WBWX01000002">
    <property type="protein sequence ID" value="KAB2801660.1"/>
    <property type="molecule type" value="Genomic_DNA"/>
</dbReference>
<dbReference type="SUPFAM" id="SSF109604">
    <property type="entry name" value="HD-domain/PDEase-like"/>
    <property type="match status" value="1"/>
</dbReference>
<proteinExistence type="predicted"/>
<gene>
    <name evidence="1" type="ORF">F9L06_08265</name>
</gene>
<evidence type="ECO:0000313" key="2">
    <source>
        <dbReference type="Proteomes" id="UP000441102"/>
    </source>
</evidence>